<protein>
    <submittedName>
        <fullName evidence="2">Uncharacterized protein</fullName>
    </submittedName>
</protein>
<gene>
    <name evidence="2" type="ORF">HTEP1355_LOCUS6629</name>
</gene>
<dbReference type="EMBL" id="HBFN01011463">
    <property type="protein sequence ID" value="CAD8791475.1"/>
    <property type="molecule type" value="Transcribed_RNA"/>
</dbReference>
<reference evidence="2" key="1">
    <citation type="submission" date="2021-01" db="EMBL/GenBank/DDBJ databases">
        <authorList>
            <person name="Corre E."/>
            <person name="Pelletier E."/>
            <person name="Niang G."/>
            <person name="Scheremetjew M."/>
            <person name="Finn R."/>
            <person name="Kale V."/>
            <person name="Holt S."/>
            <person name="Cochrane G."/>
            <person name="Meng A."/>
            <person name="Brown T."/>
            <person name="Cohen L."/>
        </authorList>
    </citation>
    <scope>NUCLEOTIDE SEQUENCE</scope>
    <source>
        <strain evidence="2">CCMP443</strain>
    </source>
</reference>
<feature type="signal peptide" evidence="1">
    <location>
        <begin position="1"/>
        <end position="17"/>
    </location>
</feature>
<evidence type="ECO:0000313" key="2">
    <source>
        <dbReference type="EMBL" id="CAD8791475.1"/>
    </source>
</evidence>
<keyword evidence="1" id="KW-0732">Signal</keyword>
<dbReference type="AlphaFoldDB" id="A0A7S0VJV0"/>
<organism evidence="2">
    <name type="scientific">Hemiselmis tepida</name>
    <dbReference type="NCBI Taxonomy" id="464990"/>
    <lineage>
        <taxon>Eukaryota</taxon>
        <taxon>Cryptophyceae</taxon>
        <taxon>Cryptomonadales</taxon>
        <taxon>Hemiselmidaceae</taxon>
        <taxon>Hemiselmis</taxon>
    </lineage>
</organism>
<proteinExistence type="predicted"/>
<name>A0A7S0VJV0_9CRYP</name>
<sequence>MIRAAVLLGVILATCDAFSGFGGGPWIVREKASARVAQLAAKRLMLRMSSGQPDAGRGADEDIAAAYFRDKEAFQKQELEEAARPKKVFDQVDPTQEAWRAEKQRKKEEEEAAVEAKMAAWMKAAADKKAEEGA</sequence>
<feature type="chain" id="PRO_5031153318" evidence="1">
    <location>
        <begin position="18"/>
        <end position="134"/>
    </location>
</feature>
<accession>A0A7S0VJV0</accession>
<evidence type="ECO:0000256" key="1">
    <source>
        <dbReference type="SAM" id="SignalP"/>
    </source>
</evidence>